<evidence type="ECO:0000313" key="8">
    <source>
        <dbReference type="Proteomes" id="UP000480151"/>
    </source>
</evidence>
<evidence type="ECO:0000256" key="5">
    <source>
        <dbReference type="SAM" id="Coils"/>
    </source>
</evidence>
<comment type="caution">
    <text evidence="7">The sequence shown here is derived from an EMBL/GenBank/DDBJ whole genome shotgun (WGS) entry which is preliminary data.</text>
</comment>
<dbReference type="SMART" id="SM00422">
    <property type="entry name" value="HTH_MERR"/>
    <property type="match status" value="1"/>
</dbReference>
<evidence type="ECO:0000256" key="2">
    <source>
        <dbReference type="ARBA" id="ARBA00023015"/>
    </source>
</evidence>
<feature type="domain" description="HTH merR-type" evidence="6">
    <location>
        <begin position="11"/>
        <end position="80"/>
    </location>
</feature>
<dbReference type="PROSITE" id="PS50937">
    <property type="entry name" value="HTH_MERR_2"/>
    <property type="match status" value="1"/>
</dbReference>
<dbReference type="InterPro" id="IPR000551">
    <property type="entry name" value="MerR-type_HTH_dom"/>
</dbReference>
<feature type="coiled-coil region" evidence="5">
    <location>
        <begin position="106"/>
        <end position="140"/>
    </location>
</feature>
<dbReference type="GO" id="GO:0003700">
    <property type="term" value="F:DNA-binding transcription factor activity"/>
    <property type="evidence" value="ECO:0007669"/>
    <property type="project" value="InterPro"/>
</dbReference>
<gene>
    <name evidence="7" type="ORF">G5B47_17295</name>
</gene>
<dbReference type="Pfam" id="PF13411">
    <property type="entry name" value="MerR_1"/>
    <property type="match status" value="1"/>
</dbReference>
<dbReference type="PANTHER" id="PTHR30204:SF69">
    <property type="entry name" value="MERR-FAMILY TRANSCRIPTIONAL REGULATOR"/>
    <property type="match status" value="1"/>
</dbReference>
<evidence type="ECO:0000256" key="1">
    <source>
        <dbReference type="ARBA" id="ARBA00022491"/>
    </source>
</evidence>
<accession>A0A6M1PQZ6</accession>
<dbReference type="Proteomes" id="UP000480151">
    <property type="component" value="Unassembled WGS sequence"/>
</dbReference>
<dbReference type="InterPro" id="IPR047057">
    <property type="entry name" value="MerR_fam"/>
</dbReference>
<dbReference type="SUPFAM" id="SSF46955">
    <property type="entry name" value="Putative DNA-binding domain"/>
    <property type="match status" value="1"/>
</dbReference>
<name>A0A6M1PQZ6_9BACL</name>
<organism evidence="7 8">
    <name type="scientific">Paenibacillus apii</name>
    <dbReference type="NCBI Taxonomy" id="1850370"/>
    <lineage>
        <taxon>Bacteria</taxon>
        <taxon>Bacillati</taxon>
        <taxon>Bacillota</taxon>
        <taxon>Bacilli</taxon>
        <taxon>Bacillales</taxon>
        <taxon>Paenibacillaceae</taxon>
        <taxon>Paenibacillus</taxon>
    </lineage>
</organism>
<dbReference type="AlphaFoldDB" id="A0A6M1PQZ6"/>
<keyword evidence="3" id="KW-0238">DNA-binding</keyword>
<evidence type="ECO:0000259" key="6">
    <source>
        <dbReference type="PROSITE" id="PS50937"/>
    </source>
</evidence>
<protein>
    <submittedName>
        <fullName evidence="7">MerR family transcriptional regulator</fullName>
    </submittedName>
</protein>
<evidence type="ECO:0000256" key="4">
    <source>
        <dbReference type="ARBA" id="ARBA00023163"/>
    </source>
</evidence>
<evidence type="ECO:0000256" key="3">
    <source>
        <dbReference type="ARBA" id="ARBA00023125"/>
    </source>
</evidence>
<keyword evidence="5" id="KW-0175">Coiled coil</keyword>
<keyword evidence="4" id="KW-0804">Transcription</keyword>
<reference evidence="7 8" key="1">
    <citation type="submission" date="2020-02" db="EMBL/GenBank/DDBJ databases">
        <authorList>
            <person name="Gao J."/>
            <person name="Sun J."/>
        </authorList>
    </citation>
    <scope>NUCLEOTIDE SEQUENCE [LARGE SCALE GENOMIC DNA]</scope>
    <source>
        <strain evidence="7 8">7124</strain>
    </source>
</reference>
<keyword evidence="2" id="KW-0805">Transcription regulation</keyword>
<proteinExistence type="predicted"/>
<dbReference type="GO" id="GO:0003677">
    <property type="term" value="F:DNA binding"/>
    <property type="evidence" value="ECO:0007669"/>
    <property type="project" value="UniProtKB-KW"/>
</dbReference>
<sequence length="152" mass="17996">MEEFIYGTEPKYAIKEVSKITNLPKPTIRYYEDIGLLQNIARDKNNIRLFSDDQIMRLRMIQCMRSTGMGIDMIHHYLGLSREDKMELREKYSIVLNQEEILLAKKHEIEAQLALIEHKKANYEKDLNEAQNKLDTEVFKFNDETIGYPNRP</sequence>
<evidence type="ECO:0000313" key="7">
    <source>
        <dbReference type="EMBL" id="NGM84173.1"/>
    </source>
</evidence>
<dbReference type="CDD" id="cd01109">
    <property type="entry name" value="HTH_YyaN"/>
    <property type="match status" value="1"/>
</dbReference>
<dbReference type="InterPro" id="IPR009061">
    <property type="entry name" value="DNA-bd_dom_put_sf"/>
</dbReference>
<keyword evidence="8" id="KW-1185">Reference proteome</keyword>
<dbReference type="Gene3D" id="1.10.1660.10">
    <property type="match status" value="1"/>
</dbReference>
<dbReference type="PANTHER" id="PTHR30204">
    <property type="entry name" value="REDOX-CYCLING DRUG-SENSING TRANSCRIPTIONAL ACTIVATOR SOXR"/>
    <property type="match status" value="1"/>
</dbReference>
<dbReference type="RefSeq" id="WP_165100549.1">
    <property type="nucleotide sequence ID" value="NZ_JAAKGU010000008.1"/>
</dbReference>
<dbReference type="EMBL" id="JAAKGU010000008">
    <property type="protein sequence ID" value="NGM84173.1"/>
    <property type="molecule type" value="Genomic_DNA"/>
</dbReference>
<keyword evidence="1" id="KW-0678">Repressor</keyword>